<evidence type="ECO:0000313" key="2">
    <source>
        <dbReference type="EMBL" id="AUE03174.1"/>
    </source>
</evidence>
<name>A0A2K9B6Q9_BIFBR</name>
<reference evidence="2 3" key="1">
    <citation type="submission" date="2017-05" db="EMBL/GenBank/DDBJ databases">
        <title>Comparative genomics and methylome analysis of the gut commensal Bifidobacterium breve.</title>
        <authorList>
            <person name="Bottacini F."/>
            <person name="Morrissey R."/>
            <person name="Roberts R.J."/>
            <person name="James K."/>
            <person name="van Breen J."/>
            <person name="Egan M."/>
            <person name="Lambert J."/>
            <person name="van Limpt K."/>
            <person name="Stanton C."/>
            <person name="Knol J."/>
            <person name="O' Connell Motherway M."/>
            <person name="van Sinderen D."/>
        </authorList>
    </citation>
    <scope>NUCLEOTIDE SEQUENCE [LARGE SCALE GENOMIC DNA]</scope>
    <source>
        <strain evidence="2 3">215W447a</strain>
    </source>
</reference>
<organism evidence="2 3">
    <name type="scientific">Bifidobacterium breve</name>
    <dbReference type="NCBI Taxonomy" id="1685"/>
    <lineage>
        <taxon>Bacteria</taxon>
        <taxon>Bacillati</taxon>
        <taxon>Actinomycetota</taxon>
        <taxon>Actinomycetes</taxon>
        <taxon>Bifidobacteriales</taxon>
        <taxon>Bifidobacteriaceae</taxon>
        <taxon>Bifidobacterium</taxon>
    </lineage>
</organism>
<dbReference type="RefSeq" id="WP_106641476.1">
    <property type="nucleotide sequence ID" value="NZ_CP021558.1"/>
</dbReference>
<proteinExistence type="predicted"/>
<gene>
    <name evidence="2" type="ORF">BB215W447A_1158</name>
</gene>
<evidence type="ECO:0000313" key="3">
    <source>
        <dbReference type="Proteomes" id="UP000232491"/>
    </source>
</evidence>
<dbReference type="AlphaFoldDB" id="A0A2K9B6Q9"/>
<sequence length="433" mass="48633">MVMDDNGRSHRPSGLPKGYAGTFDGGDGFDGGGNDVTPPNPLLMLASRGMREHAVRDRTLVKDAAETRALLDETRRIEYGPDGATLYDKDGNIVYHEDPAAPGLDAETMRKDPRSRAAVRAAFRSDLSGHTAAERRSIIRNANRYASPYDRRVAIDSSPNRRYLPAATIANSLRRRRDRDKADRILRELHYEDATASANVIRAGYPDDKTSAFRFINYTKIRRDGDGRPVYGEWTDRDGKKKSGIMPESRGAASRSYLRMLYQPTDGVPTATECDRMQHVFDRMDDPAVQARAFWNLCYGNANPDDRWDDVNFEIGLIGQRHTDAPGARLLEAYSNRRGGQGNAARMLAYRKCMSREAAVAFLSMDAGDPRRAHTQFTRRRRNKQTGLMEDAKPRRLTEMRSFVHAVYQIPSSEVEEYRAAHPDGPIPYGDAA</sequence>
<dbReference type="EMBL" id="CP021558">
    <property type="protein sequence ID" value="AUE03174.1"/>
    <property type="molecule type" value="Genomic_DNA"/>
</dbReference>
<evidence type="ECO:0000256" key="1">
    <source>
        <dbReference type="SAM" id="MobiDB-lite"/>
    </source>
</evidence>
<accession>A0A2K9B6Q9</accession>
<protein>
    <submittedName>
        <fullName evidence="2">Uncharacterized protein</fullName>
    </submittedName>
</protein>
<feature type="region of interest" description="Disordered" evidence="1">
    <location>
        <begin position="1"/>
        <end position="34"/>
    </location>
</feature>
<dbReference type="Proteomes" id="UP000232491">
    <property type="component" value="Chromosome"/>
</dbReference>
<feature type="compositionally biased region" description="Gly residues" evidence="1">
    <location>
        <begin position="23"/>
        <end position="34"/>
    </location>
</feature>